<proteinExistence type="predicted"/>
<name>A0A645HW77_9ZZZZ</name>
<reference evidence="1" key="1">
    <citation type="submission" date="2019-08" db="EMBL/GenBank/DDBJ databases">
        <authorList>
            <person name="Kucharzyk K."/>
            <person name="Murdoch R.W."/>
            <person name="Higgins S."/>
            <person name="Loffler F."/>
        </authorList>
    </citation>
    <scope>NUCLEOTIDE SEQUENCE</scope>
</reference>
<gene>
    <name evidence="1" type="ORF">SDC9_190394</name>
</gene>
<dbReference type="AlphaFoldDB" id="A0A645HW77"/>
<organism evidence="1">
    <name type="scientific">bioreactor metagenome</name>
    <dbReference type="NCBI Taxonomy" id="1076179"/>
    <lineage>
        <taxon>unclassified sequences</taxon>
        <taxon>metagenomes</taxon>
        <taxon>ecological metagenomes</taxon>
    </lineage>
</organism>
<sequence>MVDGLLQEYFVQQVEAGQVAGAYAESNRPLLRQLSLLYAEFLPLTFEVQQVFYLREKDIFQ</sequence>
<comment type="caution">
    <text evidence="1">The sequence shown here is derived from an EMBL/GenBank/DDBJ whole genome shotgun (WGS) entry which is preliminary data.</text>
</comment>
<dbReference type="EMBL" id="VSSQ01100838">
    <property type="protein sequence ID" value="MPN42836.1"/>
    <property type="molecule type" value="Genomic_DNA"/>
</dbReference>
<protein>
    <submittedName>
        <fullName evidence="1">Uncharacterized protein</fullName>
    </submittedName>
</protein>
<accession>A0A645HW77</accession>
<evidence type="ECO:0000313" key="1">
    <source>
        <dbReference type="EMBL" id="MPN42836.1"/>
    </source>
</evidence>